<proteinExistence type="predicted"/>
<dbReference type="Pfam" id="PF14238">
    <property type="entry name" value="DUF4340"/>
    <property type="match status" value="1"/>
</dbReference>
<evidence type="ECO:0000313" key="3">
    <source>
        <dbReference type="EMBL" id="MCK7594928.1"/>
    </source>
</evidence>
<dbReference type="EMBL" id="JALNMH010000012">
    <property type="protein sequence ID" value="MCK7594928.1"/>
    <property type="molecule type" value="Genomic_DNA"/>
</dbReference>
<accession>A0ABT0GKI7</accession>
<feature type="domain" description="DUF4340" evidence="2">
    <location>
        <begin position="73"/>
        <end position="253"/>
    </location>
</feature>
<evidence type="ECO:0000256" key="1">
    <source>
        <dbReference type="SAM" id="MobiDB-lite"/>
    </source>
</evidence>
<sequence length="396" mass="41927">MSAKKTLILAVVAVALLGAALWYSAARRPSQEAALQTPALPGLAERLPAVQKVTLTGAGDRVIATLEQGEDGWRLVEKDYPADSGALRTLLLGLAEAKRVQAKTAKPELYDRLGVEDVSAEDAQGVKLTIEGGGEPLAIIVGQNVNTGTGTYVRPAGEAQSWQIDRNVAVEKNAANWLQKSLTDIQPDRIASVSVSAGKDQVEIVASEADDGDFILANLPRGREPQSAFVADATAGFLQGLRIDDVAGAEAQPAQEPQRKAIFRTTDGLDIAVTSWEAEGKSWAQLQASLDEARAGKAIEAAQAAAKADWEAKQQAADGEEAGDAAGQGEEEGEEVAPEAPLAVSDPAAHREQRLATLREEVEALNARFAGHSFQLPTYKAGNLNRELEAYLKPKD</sequence>
<comment type="caution">
    <text evidence="3">The sequence shown here is derived from an EMBL/GenBank/DDBJ whole genome shotgun (WGS) entry which is preliminary data.</text>
</comment>
<feature type="region of interest" description="Disordered" evidence="1">
    <location>
        <begin position="309"/>
        <end position="353"/>
    </location>
</feature>
<organism evidence="3 4">
    <name type="scientific">Pseudomarimonas salicorniae</name>
    <dbReference type="NCBI Taxonomy" id="2933270"/>
    <lineage>
        <taxon>Bacteria</taxon>
        <taxon>Pseudomonadati</taxon>
        <taxon>Pseudomonadota</taxon>
        <taxon>Gammaproteobacteria</taxon>
        <taxon>Lysobacterales</taxon>
        <taxon>Lysobacteraceae</taxon>
        <taxon>Pseudomarimonas</taxon>
    </lineage>
</organism>
<keyword evidence="4" id="KW-1185">Reference proteome</keyword>
<protein>
    <submittedName>
        <fullName evidence="3">DUF4340 domain-containing protein</fullName>
    </submittedName>
</protein>
<dbReference type="InterPro" id="IPR025641">
    <property type="entry name" value="DUF4340"/>
</dbReference>
<dbReference type="RefSeq" id="WP_248210621.1">
    <property type="nucleotide sequence ID" value="NZ_JALNMH010000012.1"/>
</dbReference>
<evidence type="ECO:0000259" key="2">
    <source>
        <dbReference type="Pfam" id="PF14238"/>
    </source>
</evidence>
<evidence type="ECO:0000313" key="4">
    <source>
        <dbReference type="Proteomes" id="UP001431449"/>
    </source>
</evidence>
<gene>
    <name evidence="3" type="ORF">M0G41_14765</name>
</gene>
<feature type="compositionally biased region" description="Acidic residues" evidence="1">
    <location>
        <begin position="318"/>
        <end position="337"/>
    </location>
</feature>
<name>A0ABT0GKI7_9GAMM</name>
<reference evidence="3" key="1">
    <citation type="submission" date="2022-04" db="EMBL/GenBank/DDBJ databases">
        <title>Lysobacter sp. CAU 1642 isolated from sea sand.</title>
        <authorList>
            <person name="Kim W."/>
        </authorList>
    </citation>
    <scope>NUCLEOTIDE SEQUENCE</scope>
    <source>
        <strain evidence="3">CAU 1642</strain>
    </source>
</reference>
<dbReference type="Proteomes" id="UP001431449">
    <property type="component" value="Unassembled WGS sequence"/>
</dbReference>